<comment type="cofactor">
    <cofactor evidence="4">
        <name>Zn(2+)</name>
        <dbReference type="ChEBI" id="CHEBI:29105"/>
    </cofactor>
    <text evidence="4">Binds 1 zinc ion per subunit.</text>
</comment>
<reference evidence="6 7" key="1">
    <citation type="submission" date="2023-07" db="EMBL/GenBank/DDBJ databases">
        <title>Genomic Encyclopedia of Type Strains, Phase IV (KMG-IV): sequencing the most valuable type-strain genomes for metagenomic binning, comparative biology and taxonomic classification.</title>
        <authorList>
            <person name="Goeker M."/>
        </authorList>
    </citation>
    <scope>NUCLEOTIDE SEQUENCE [LARGE SCALE GENOMIC DNA]</scope>
    <source>
        <strain evidence="6 7">DSM 17740</strain>
    </source>
</reference>
<keyword evidence="7" id="KW-1185">Reference proteome</keyword>
<evidence type="ECO:0000259" key="5">
    <source>
        <dbReference type="Pfam" id="PF01979"/>
    </source>
</evidence>
<feature type="binding site" evidence="4">
    <location>
        <position position="303"/>
    </location>
    <ligand>
        <name>Zn(2+)</name>
        <dbReference type="ChEBI" id="CHEBI:29105"/>
    </ligand>
</feature>
<feature type="domain" description="Amidohydrolase-related" evidence="5">
    <location>
        <begin position="59"/>
        <end position="406"/>
    </location>
</feature>
<dbReference type="Gene3D" id="3.20.20.140">
    <property type="entry name" value="Metal-dependent hydrolases"/>
    <property type="match status" value="1"/>
</dbReference>
<comment type="catalytic activity">
    <reaction evidence="4">
        <text>S-adenosyl-L-homocysteine + H2O + H(+) = S-inosyl-L-homocysteine + NH4(+)</text>
        <dbReference type="Rhea" id="RHEA:20716"/>
        <dbReference type="ChEBI" id="CHEBI:15377"/>
        <dbReference type="ChEBI" id="CHEBI:15378"/>
        <dbReference type="ChEBI" id="CHEBI:28938"/>
        <dbReference type="ChEBI" id="CHEBI:57856"/>
        <dbReference type="ChEBI" id="CHEBI:57985"/>
        <dbReference type="EC" id="3.5.4.28"/>
    </reaction>
</comment>
<comment type="caution">
    <text evidence="4">Lacks conserved residue(s) required for the propagation of feature annotation.</text>
</comment>
<dbReference type="InterPro" id="IPR011059">
    <property type="entry name" value="Metal-dep_hydrolase_composite"/>
</dbReference>
<dbReference type="PANTHER" id="PTHR43794">
    <property type="entry name" value="AMINOHYDROLASE SSNA-RELATED"/>
    <property type="match status" value="1"/>
</dbReference>
<feature type="binding site" evidence="4">
    <location>
        <position position="148"/>
    </location>
    <ligand>
        <name>substrate</name>
    </ligand>
</feature>
<comment type="function">
    <text evidence="4">Catalyzes the deamination of 5-methylthioadenosine and S-adenosyl-L-homocysteine into 5-methylthioinosine and S-inosyl-L-homocysteine, respectively. Is also able to deaminate adenosine.</text>
</comment>
<dbReference type="RefSeq" id="WP_307334867.1">
    <property type="nucleotide sequence ID" value="NZ_JAUSUQ010000001.1"/>
</dbReference>
<evidence type="ECO:0000313" key="6">
    <source>
        <dbReference type="EMBL" id="MDQ0337620.1"/>
    </source>
</evidence>
<feature type="binding site" evidence="4">
    <location>
        <position position="218"/>
    </location>
    <ligand>
        <name>substrate</name>
    </ligand>
</feature>
<keyword evidence="2 4" id="KW-0378">Hydrolase</keyword>
<sequence>MKTLFKNGVIITANEQNEWFREGYLLVEGKTITAVGSGQPDTESEAEADQVINLKGQWLMPGWVNTHGHAAMSVLRGYADDAPLKEWLEEKMWPMEARFTADTVRWGTALAVVEMLKSGTTCFVDMYDHMDTVAEVVEEAGIRGVLARGIIGLCPEEEQKAKLNEATAFAQRWHQQAGGRITTMMSPHAPYTCPPAYIHRIVERAQQLDLPVHIHLSETAKEVRQNIRHYGQRPVPHLRDIGVFERPTLVAHAVHLEEEEMDILQEYDVKISHNPASNLKLGSGIAQVPRLLERGFRLSIGTDSAASNNNLDMFQEVRLAALIHKGVHQEPTVVPAEAALKMGTKWGAECAFVPHVGSLEKGKEADFIIINPGQAHLQPVHDPVSHIIYAASGSDVRHVYVQGKQVVKDGRCITLDEEKVIYEANRVWRELSRN</sequence>
<feature type="binding site" evidence="4">
    <location>
        <position position="96"/>
    </location>
    <ligand>
        <name>substrate</name>
    </ligand>
</feature>
<dbReference type="EC" id="3.5.4.31" evidence="4"/>
<dbReference type="GO" id="GO:0050270">
    <property type="term" value="F:S-adenosylhomocysteine deaminase activity"/>
    <property type="evidence" value="ECO:0007669"/>
    <property type="project" value="UniProtKB-EC"/>
</dbReference>
<dbReference type="InterPro" id="IPR006680">
    <property type="entry name" value="Amidohydro-rel"/>
</dbReference>
<feature type="binding site" evidence="4">
    <location>
        <position position="215"/>
    </location>
    <ligand>
        <name>Zn(2+)</name>
        <dbReference type="ChEBI" id="CHEBI:29105"/>
    </ligand>
</feature>
<dbReference type="SUPFAM" id="SSF51556">
    <property type="entry name" value="Metallo-dependent hydrolases"/>
    <property type="match status" value="1"/>
</dbReference>
<comment type="similarity">
    <text evidence="4">Belongs to the metallo-dependent hydrolases superfamily. MTA/SAH deaminase family.</text>
</comment>
<keyword evidence="1 4" id="KW-0479">Metal-binding</keyword>
<gene>
    <name evidence="4" type="primary">mtaD</name>
    <name evidence="6" type="ORF">J2S00_000390</name>
</gene>
<proteinExistence type="inferred from homology"/>
<feature type="binding site" evidence="4">
    <location>
        <position position="188"/>
    </location>
    <ligand>
        <name>substrate</name>
    </ligand>
</feature>
<name>A0ABU0CQ21_9BACI</name>
<feature type="binding site" evidence="4">
    <location>
        <position position="67"/>
    </location>
    <ligand>
        <name>Zn(2+)</name>
        <dbReference type="ChEBI" id="CHEBI:29105"/>
    </ligand>
</feature>
<dbReference type="GO" id="GO:0090614">
    <property type="term" value="F:5'-methylthioadenosine deaminase activity"/>
    <property type="evidence" value="ECO:0007669"/>
    <property type="project" value="UniProtKB-EC"/>
</dbReference>
<evidence type="ECO:0000256" key="1">
    <source>
        <dbReference type="ARBA" id="ARBA00022723"/>
    </source>
</evidence>
<evidence type="ECO:0000313" key="7">
    <source>
        <dbReference type="Proteomes" id="UP001232445"/>
    </source>
</evidence>
<dbReference type="HAMAP" id="MF_01281">
    <property type="entry name" value="MTA_SAH_deamin"/>
    <property type="match status" value="1"/>
</dbReference>
<feature type="binding site" evidence="4">
    <location>
        <position position="303"/>
    </location>
    <ligand>
        <name>substrate</name>
    </ligand>
</feature>
<dbReference type="PANTHER" id="PTHR43794:SF11">
    <property type="entry name" value="AMIDOHYDROLASE-RELATED DOMAIN-CONTAINING PROTEIN"/>
    <property type="match status" value="1"/>
</dbReference>
<organism evidence="6 7">
    <name type="scientific">Caldalkalibacillus uzonensis</name>
    <dbReference type="NCBI Taxonomy" id="353224"/>
    <lineage>
        <taxon>Bacteria</taxon>
        <taxon>Bacillati</taxon>
        <taxon>Bacillota</taxon>
        <taxon>Bacilli</taxon>
        <taxon>Bacillales</taxon>
        <taxon>Bacillaceae</taxon>
        <taxon>Caldalkalibacillus</taxon>
    </lineage>
</organism>
<dbReference type="Pfam" id="PF01979">
    <property type="entry name" value="Amidohydro_1"/>
    <property type="match status" value="1"/>
</dbReference>
<evidence type="ECO:0000256" key="4">
    <source>
        <dbReference type="HAMAP-Rule" id="MF_01281"/>
    </source>
</evidence>
<feature type="binding site" evidence="4">
    <location>
        <position position="69"/>
    </location>
    <ligand>
        <name>Zn(2+)</name>
        <dbReference type="ChEBI" id="CHEBI:29105"/>
    </ligand>
</feature>
<keyword evidence="3 4" id="KW-0862">Zinc</keyword>
<accession>A0ABU0CQ21</accession>
<dbReference type="SUPFAM" id="SSF51338">
    <property type="entry name" value="Composite domain of metallo-dependent hydrolases"/>
    <property type="match status" value="1"/>
</dbReference>
<evidence type="ECO:0000256" key="2">
    <source>
        <dbReference type="ARBA" id="ARBA00022801"/>
    </source>
</evidence>
<dbReference type="InterPro" id="IPR050287">
    <property type="entry name" value="MTA/SAH_deaminase"/>
</dbReference>
<evidence type="ECO:0000256" key="3">
    <source>
        <dbReference type="ARBA" id="ARBA00022833"/>
    </source>
</evidence>
<dbReference type="EMBL" id="JAUSUQ010000001">
    <property type="protein sequence ID" value="MDQ0337620.1"/>
    <property type="molecule type" value="Genomic_DNA"/>
</dbReference>
<dbReference type="Proteomes" id="UP001232445">
    <property type="component" value="Unassembled WGS sequence"/>
</dbReference>
<dbReference type="InterPro" id="IPR023512">
    <property type="entry name" value="Deaminase_MtaD/DadD"/>
</dbReference>
<comment type="catalytic activity">
    <reaction evidence="4">
        <text>S-methyl-5'-thioadenosine + H2O + H(+) = S-methyl-5'-thioinosine + NH4(+)</text>
        <dbReference type="Rhea" id="RHEA:25025"/>
        <dbReference type="ChEBI" id="CHEBI:15377"/>
        <dbReference type="ChEBI" id="CHEBI:15378"/>
        <dbReference type="ChEBI" id="CHEBI:17509"/>
        <dbReference type="ChEBI" id="CHEBI:28938"/>
        <dbReference type="ChEBI" id="CHEBI:48595"/>
        <dbReference type="EC" id="3.5.4.31"/>
    </reaction>
</comment>
<protein>
    <recommendedName>
        <fullName evidence="4">5-methylthioadenosine/S-adenosylhomocysteine deaminase</fullName>
        <shortName evidence="4">MTA/SAH deaminase</shortName>
        <ecNumber evidence="4">3.5.4.28</ecNumber>
        <ecNumber evidence="4">3.5.4.31</ecNumber>
    </recommendedName>
</protein>
<comment type="caution">
    <text evidence="6">The sequence shown here is derived from an EMBL/GenBank/DDBJ whole genome shotgun (WGS) entry which is preliminary data.</text>
</comment>
<dbReference type="EC" id="3.5.4.28" evidence="4"/>
<dbReference type="Gene3D" id="2.30.40.10">
    <property type="entry name" value="Urease, subunit C, domain 1"/>
    <property type="match status" value="1"/>
</dbReference>
<dbReference type="InterPro" id="IPR032466">
    <property type="entry name" value="Metal_Hydrolase"/>
</dbReference>
<dbReference type="CDD" id="cd01298">
    <property type="entry name" value="ATZ_TRZ_like"/>
    <property type="match status" value="1"/>
</dbReference>